<protein>
    <submittedName>
        <fullName evidence="1">Uncharacterized protein</fullName>
    </submittedName>
</protein>
<proteinExistence type="predicted"/>
<dbReference type="GO" id="GO:0035556">
    <property type="term" value="P:intracellular signal transduction"/>
    <property type="evidence" value="ECO:0007669"/>
    <property type="project" value="InterPro"/>
</dbReference>
<evidence type="ECO:0000313" key="1">
    <source>
        <dbReference type="EMBL" id="GAI04902.1"/>
    </source>
</evidence>
<dbReference type="AlphaFoldDB" id="X1KCX9"/>
<sequence length="228" mass="25742">LQNSPLRKLLESEEFANLFERTEPCSALIMAVDIRRSTELMLKARQPQLYADFIISLCTELTKIITDNYGVFDKFTGDGILAFFPDFYSGDDSPYWVMKAAHECHNCFSRHYKAKRNCFNSILLEVGLGIGIDYGDTHLVKLQDGLTVIGSPVVYACRLSAANAGQTLLNQPAYEVISQKLGEYVNFQESEIPLKNEGRTLAYVATLREKAYEPKLPDWEEPKTPSEP</sequence>
<dbReference type="InterPro" id="IPR001054">
    <property type="entry name" value="A/G_cyclase"/>
</dbReference>
<dbReference type="GO" id="GO:0009190">
    <property type="term" value="P:cyclic nucleotide biosynthetic process"/>
    <property type="evidence" value="ECO:0007669"/>
    <property type="project" value="InterPro"/>
</dbReference>
<dbReference type="InterPro" id="IPR029787">
    <property type="entry name" value="Nucleotide_cyclase"/>
</dbReference>
<comment type="caution">
    <text evidence="1">The sequence shown here is derived from an EMBL/GenBank/DDBJ whole genome shotgun (WGS) entry which is preliminary data.</text>
</comment>
<dbReference type="Gene3D" id="3.30.70.1230">
    <property type="entry name" value="Nucleotide cyclase"/>
    <property type="match status" value="1"/>
</dbReference>
<organism evidence="1">
    <name type="scientific">marine sediment metagenome</name>
    <dbReference type="NCBI Taxonomy" id="412755"/>
    <lineage>
        <taxon>unclassified sequences</taxon>
        <taxon>metagenomes</taxon>
        <taxon>ecological metagenomes</taxon>
    </lineage>
</organism>
<feature type="non-terminal residue" evidence="1">
    <location>
        <position position="1"/>
    </location>
</feature>
<accession>X1KCX9</accession>
<gene>
    <name evidence="1" type="ORF">S06H3_21337</name>
</gene>
<name>X1KCX9_9ZZZZ</name>
<dbReference type="EMBL" id="BARV01011193">
    <property type="protein sequence ID" value="GAI04902.1"/>
    <property type="molecule type" value="Genomic_DNA"/>
</dbReference>
<reference evidence="1" key="1">
    <citation type="journal article" date="2014" name="Front. Microbiol.">
        <title>High frequency of phylogenetically diverse reductive dehalogenase-homologous genes in deep subseafloor sedimentary metagenomes.</title>
        <authorList>
            <person name="Kawai M."/>
            <person name="Futagami T."/>
            <person name="Toyoda A."/>
            <person name="Takaki Y."/>
            <person name="Nishi S."/>
            <person name="Hori S."/>
            <person name="Arai W."/>
            <person name="Tsubouchi T."/>
            <person name="Morono Y."/>
            <person name="Uchiyama I."/>
            <person name="Ito T."/>
            <person name="Fujiyama A."/>
            <person name="Inagaki F."/>
            <person name="Takami H."/>
        </authorList>
    </citation>
    <scope>NUCLEOTIDE SEQUENCE</scope>
    <source>
        <strain evidence="1">Expedition CK06-06</strain>
    </source>
</reference>
<dbReference type="SUPFAM" id="SSF55073">
    <property type="entry name" value="Nucleotide cyclase"/>
    <property type="match status" value="1"/>
</dbReference>
<dbReference type="CDD" id="cd07302">
    <property type="entry name" value="CHD"/>
    <property type="match status" value="1"/>
</dbReference>